<dbReference type="EMBL" id="HBEK01003382">
    <property type="protein sequence ID" value="CAD8391874.1"/>
    <property type="molecule type" value="Transcribed_RNA"/>
</dbReference>
<name>A0A7S0G0E1_9RHOD</name>
<sequence>MKPVYTERVSRIQRAIFIMKDVKSRDRLREWLRDGYRIGLWKLAARDYETAFENLTVSGERVRSMIMHEKMSTRAVKRSVARQQLIELANSTTARSSPHKDFGNDNSTADERTSEFETNVPDLERARDVKNRTG</sequence>
<organism evidence="2">
    <name type="scientific">Rhodosorus marinus</name>
    <dbReference type="NCBI Taxonomy" id="101924"/>
    <lineage>
        <taxon>Eukaryota</taxon>
        <taxon>Rhodophyta</taxon>
        <taxon>Stylonematophyceae</taxon>
        <taxon>Stylonematales</taxon>
        <taxon>Stylonemataceae</taxon>
        <taxon>Rhodosorus</taxon>
    </lineage>
</organism>
<gene>
    <name evidence="2" type="ORF">RMAR0315_LOCUS1849</name>
</gene>
<feature type="compositionally biased region" description="Basic and acidic residues" evidence="1">
    <location>
        <begin position="122"/>
        <end position="134"/>
    </location>
</feature>
<evidence type="ECO:0000313" key="2">
    <source>
        <dbReference type="EMBL" id="CAD8391874.1"/>
    </source>
</evidence>
<feature type="region of interest" description="Disordered" evidence="1">
    <location>
        <begin position="89"/>
        <end position="134"/>
    </location>
</feature>
<accession>A0A7S0G0E1</accession>
<reference evidence="2" key="1">
    <citation type="submission" date="2021-01" db="EMBL/GenBank/DDBJ databases">
        <authorList>
            <person name="Corre E."/>
            <person name="Pelletier E."/>
            <person name="Niang G."/>
            <person name="Scheremetjew M."/>
            <person name="Finn R."/>
            <person name="Kale V."/>
            <person name="Holt S."/>
            <person name="Cochrane G."/>
            <person name="Meng A."/>
            <person name="Brown T."/>
            <person name="Cohen L."/>
        </authorList>
    </citation>
    <scope>NUCLEOTIDE SEQUENCE</scope>
    <source>
        <strain evidence="2">UTEX LB 2760</strain>
    </source>
</reference>
<dbReference type="AlphaFoldDB" id="A0A7S0G0E1"/>
<proteinExistence type="predicted"/>
<evidence type="ECO:0000256" key="1">
    <source>
        <dbReference type="SAM" id="MobiDB-lite"/>
    </source>
</evidence>
<feature type="compositionally biased region" description="Basic and acidic residues" evidence="1">
    <location>
        <begin position="98"/>
        <end position="115"/>
    </location>
</feature>
<protein>
    <submittedName>
        <fullName evidence="2">Uncharacterized protein</fullName>
    </submittedName>
</protein>